<dbReference type="GO" id="GO:0005085">
    <property type="term" value="F:guanyl-nucleotide exchange factor activity"/>
    <property type="evidence" value="ECO:0007669"/>
    <property type="project" value="InterPro"/>
</dbReference>
<keyword evidence="4 10" id="KW-0677">Repeat</keyword>
<keyword evidence="8" id="KW-1133">Transmembrane helix</keyword>
<name>A0A4Z1NTC9_9PEZI</name>
<reference evidence="11 12" key="1">
    <citation type="submission" date="2019-04" db="EMBL/GenBank/DDBJ databases">
        <title>High contiguity whole genome sequence and gene annotation resource for two Venturia nashicola isolates.</title>
        <authorList>
            <person name="Prokchorchik M."/>
            <person name="Won K."/>
            <person name="Lee Y."/>
            <person name="Choi E.D."/>
            <person name="Segonzac C."/>
            <person name="Sohn K.H."/>
        </authorList>
    </citation>
    <scope>NUCLEOTIDE SEQUENCE [LARGE SCALE GENOMIC DNA]</scope>
    <source>
        <strain evidence="11 12">PRI2</strain>
    </source>
</reference>
<dbReference type="InterPro" id="IPR015943">
    <property type="entry name" value="WD40/YVTN_repeat-like_dom_sf"/>
</dbReference>
<evidence type="ECO:0000256" key="7">
    <source>
        <dbReference type="ARBA" id="ARBA00022927"/>
    </source>
</evidence>
<comment type="similarity">
    <text evidence="10">Belongs to the WD repeat SEC12 family.</text>
</comment>
<comment type="subcellular location">
    <subcellularLocation>
        <location evidence="10">Endoplasmic reticulum membrane</location>
        <topology evidence="10">Single-pass type II membrane protein</topology>
    </subcellularLocation>
    <subcellularLocation>
        <location evidence="10">Golgi apparatus membrane</location>
        <topology evidence="10">Single-pass type II membrane protein</topology>
    </subcellularLocation>
</comment>
<keyword evidence="6" id="KW-0931">ER-Golgi transport</keyword>
<evidence type="ECO:0000256" key="10">
    <source>
        <dbReference type="RuleBase" id="RU369019"/>
    </source>
</evidence>
<keyword evidence="5 10" id="KW-0256">Endoplasmic reticulum</keyword>
<dbReference type="Proteomes" id="UP000298493">
    <property type="component" value="Unassembled WGS sequence"/>
</dbReference>
<dbReference type="InterPro" id="IPR045260">
    <property type="entry name" value="Sec12-like"/>
</dbReference>
<accession>A0A4Z1NTC9</accession>
<dbReference type="Gene3D" id="2.130.10.10">
    <property type="entry name" value="YVTN repeat-like/Quinoprotein amine dehydrogenase"/>
    <property type="match status" value="1"/>
</dbReference>
<evidence type="ECO:0000256" key="2">
    <source>
        <dbReference type="ARBA" id="ARBA00022574"/>
    </source>
</evidence>
<dbReference type="AlphaFoldDB" id="A0A4Z1NTC9"/>
<sequence length="644" mass="69997">MSRVAFAKFDLQYPPWALEFDPYNRGYLLVGGGGGEGQKEVPNRLTLLDISSRQAIEKVAEMDTNADSPVSLGALATKEGLYAFSGINSVKVDRAKGKNEHFRSFKINYPAKTKEKSAEKNTVTTTSIEPVGQSQLFAPSYCAPSGEAYQRILRLSPALKRSTGNKRIGAIANSLAQESEIIIFDATNAAPTASDVIQRIQPIRNIEANDIDIIEQEDGTFLVAYSTKSEVFLTTLSYDFSTRKSKTPLQEPACQYSAPFPDASSKQGRANLKCLRFLTPEYILLLTTIGSQSELQILRIFTTGGSGQIVLRKRLAKSMGSCVSMDVCALDADAATGARQIVIAVAAQQYDISVLTVDYLGPGRGVGNQFRTFKNLSGTHTNSMKKVVFSPFHSPHPSADTPEAEKKTPGPQYLRLASISLTNDLILDSLPLQPAESRKRSSRYILTKSSRTSSITDNGSSILVLGFVLVISLFLFQSYIQSQPEGASIQLLPDSIQNRWDSFRQRGLEMASPVTHGVQKIEEAIADTKPGHYILDLLSSHHKSHADTIPDAERRALILSAGADGTDISHEVLPEGGPEAALARDAKLKRWEELSAGQQRRWREKLVGAGAWSAEYGETVLKGVFFSELGAAVGRAAAEAMGGN</sequence>
<evidence type="ECO:0000313" key="12">
    <source>
        <dbReference type="Proteomes" id="UP000298493"/>
    </source>
</evidence>
<dbReference type="PANTHER" id="PTHR23284">
    <property type="entry name" value="PROLACTIN REGULATORY ELEMENT BINDING PROTEIN"/>
    <property type="match status" value="1"/>
</dbReference>
<evidence type="ECO:0000313" key="11">
    <source>
        <dbReference type="EMBL" id="TID19430.1"/>
    </source>
</evidence>
<dbReference type="GO" id="GO:0006888">
    <property type="term" value="P:endoplasmic reticulum to Golgi vesicle-mediated transport"/>
    <property type="evidence" value="ECO:0007669"/>
    <property type="project" value="UniProtKB-UniRule"/>
</dbReference>
<dbReference type="PANTHER" id="PTHR23284:SF0">
    <property type="entry name" value="PROLACTIN REGULATORY ELEMENT-BINDING PROTEIN"/>
    <property type="match status" value="1"/>
</dbReference>
<dbReference type="OrthoDB" id="16538at2759"/>
<keyword evidence="2 10" id="KW-0853">WD repeat</keyword>
<dbReference type="GO" id="GO:0005789">
    <property type="term" value="C:endoplasmic reticulum membrane"/>
    <property type="evidence" value="ECO:0007669"/>
    <property type="project" value="UniProtKB-SubCell"/>
</dbReference>
<proteinExistence type="inferred from homology"/>
<evidence type="ECO:0000256" key="1">
    <source>
        <dbReference type="ARBA" id="ARBA00022448"/>
    </source>
</evidence>
<dbReference type="STRING" id="86259.A0A4Z1NTC9"/>
<gene>
    <name evidence="11" type="ORF">E6O75_ATG06768</name>
</gene>
<dbReference type="GO" id="GO:0003400">
    <property type="term" value="P:regulation of COPII vesicle coating"/>
    <property type="evidence" value="ECO:0007669"/>
    <property type="project" value="UniProtKB-UniRule"/>
</dbReference>
<comment type="function">
    <text evidence="10">Guanine nucleotide-exchange factor (GEF) required for the formation or budding of transport vesicles from the ER.</text>
</comment>
<dbReference type="GO" id="GO:0015031">
    <property type="term" value="P:protein transport"/>
    <property type="evidence" value="ECO:0007669"/>
    <property type="project" value="UniProtKB-KW"/>
</dbReference>
<organism evidence="11 12">
    <name type="scientific">Venturia nashicola</name>
    <dbReference type="NCBI Taxonomy" id="86259"/>
    <lineage>
        <taxon>Eukaryota</taxon>
        <taxon>Fungi</taxon>
        <taxon>Dikarya</taxon>
        <taxon>Ascomycota</taxon>
        <taxon>Pezizomycotina</taxon>
        <taxon>Dothideomycetes</taxon>
        <taxon>Pleosporomycetidae</taxon>
        <taxon>Venturiales</taxon>
        <taxon>Venturiaceae</taxon>
        <taxon>Venturia</taxon>
    </lineage>
</organism>
<evidence type="ECO:0000256" key="3">
    <source>
        <dbReference type="ARBA" id="ARBA00022692"/>
    </source>
</evidence>
<keyword evidence="9" id="KW-0472">Membrane</keyword>
<keyword evidence="3" id="KW-0812">Transmembrane</keyword>
<keyword evidence="1 10" id="KW-0813">Transport</keyword>
<keyword evidence="7 10" id="KW-0653">Protein transport</keyword>
<evidence type="ECO:0000256" key="5">
    <source>
        <dbReference type="ARBA" id="ARBA00022824"/>
    </source>
</evidence>
<evidence type="ECO:0000256" key="4">
    <source>
        <dbReference type="ARBA" id="ARBA00022737"/>
    </source>
</evidence>
<evidence type="ECO:0000256" key="8">
    <source>
        <dbReference type="ARBA" id="ARBA00022989"/>
    </source>
</evidence>
<evidence type="ECO:0000256" key="9">
    <source>
        <dbReference type="ARBA" id="ARBA00023136"/>
    </source>
</evidence>
<keyword evidence="12" id="KW-1185">Reference proteome</keyword>
<dbReference type="EMBL" id="SNSC02000012">
    <property type="protein sequence ID" value="TID19430.1"/>
    <property type="molecule type" value="Genomic_DNA"/>
</dbReference>
<dbReference type="GO" id="GO:0000139">
    <property type="term" value="C:Golgi membrane"/>
    <property type="evidence" value="ECO:0007669"/>
    <property type="project" value="UniProtKB-SubCell"/>
</dbReference>
<comment type="caution">
    <text evidence="11">The sequence shown here is derived from an EMBL/GenBank/DDBJ whole genome shotgun (WGS) entry which is preliminary data.</text>
</comment>
<evidence type="ECO:0000256" key="6">
    <source>
        <dbReference type="ARBA" id="ARBA00022892"/>
    </source>
</evidence>
<protein>
    <recommendedName>
        <fullName evidence="10">Guanine nucleotide-exchange factor SEC12</fullName>
    </recommendedName>
</protein>